<dbReference type="Proteomes" id="UP001589758">
    <property type="component" value="Unassembled WGS sequence"/>
</dbReference>
<proteinExistence type="predicted"/>
<dbReference type="EMBL" id="JBHLXE010000108">
    <property type="protein sequence ID" value="MFC0180775.1"/>
    <property type="molecule type" value="Genomic_DNA"/>
</dbReference>
<protein>
    <submittedName>
        <fullName evidence="1">YheV family putative zinc ribbon protein</fullName>
    </submittedName>
</protein>
<comment type="caution">
    <text evidence="1">The sequence shown here is derived from an EMBL/GenBank/DDBJ whole genome shotgun (WGS) entry which is preliminary data.</text>
</comment>
<organism evidence="1 2">
    <name type="scientific">Thorsellia kenyensis</name>
    <dbReference type="NCBI Taxonomy" id="1549888"/>
    <lineage>
        <taxon>Bacteria</taxon>
        <taxon>Pseudomonadati</taxon>
        <taxon>Pseudomonadota</taxon>
        <taxon>Gammaproteobacteria</taxon>
        <taxon>Enterobacterales</taxon>
        <taxon>Thorselliaceae</taxon>
        <taxon>Thorsellia</taxon>
    </lineage>
</organism>
<name>A0ABV6CF93_9GAMM</name>
<accession>A0ABV6CF93</accession>
<keyword evidence="2" id="KW-1185">Reference proteome</keyword>
<reference evidence="1 2" key="1">
    <citation type="submission" date="2024-09" db="EMBL/GenBank/DDBJ databases">
        <authorList>
            <person name="Sun Q."/>
            <person name="Mori K."/>
        </authorList>
    </citation>
    <scope>NUCLEOTIDE SEQUENCE [LARGE SCALE GENOMIC DNA]</scope>
    <source>
        <strain evidence="1 2">CCM 8545</strain>
    </source>
</reference>
<sequence>MRTVNSKKRFIAGAACPECKELDSLRLWQHQEFNDANQLIYETEIIECVMCHHTQTQIKKESASPNMPNMIGQFKLD</sequence>
<evidence type="ECO:0000313" key="2">
    <source>
        <dbReference type="Proteomes" id="UP001589758"/>
    </source>
</evidence>
<evidence type="ECO:0000313" key="1">
    <source>
        <dbReference type="EMBL" id="MFC0180775.1"/>
    </source>
</evidence>
<dbReference type="Pfam" id="PF09526">
    <property type="entry name" value="DUF2387"/>
    <property type="match status" value="1"/>
</dbReference>
<gene>
    <name evidence="1" type="ORF">ACFFIT_11900</name>
</gene>
<dbReference type="NCBIfam" id="TIGR02443">
    <property type="entry name" value="YheV family putative zinc ribbon protein"/>
    <property type="match status" value="1"/>
</dbReference>
<dbReference type="RefSeq" id="WP_385877921.1">
    <property type="nucleotide sequence ID" value="NZ_JBHLXE010000108.1"/>
</dbReference>
<dbReference type="InterPro" id="IPR012658">
    <property type="entry name" value="YheV"/>
</dbReference>